<keyword evidence="9 11" id="KW-0464">Manganese</keyword>
<dbReference type="Gene3D" id="3.40.449.10">
    <property type="entry name" value="Phosphoenolpyruvate Carboxykinase, domain 1"/>
    <property type="match status" value="1"/>
</dbReference>
<keyword evidence="14" id="KW-0418">Kinase</keyword>
<dbReference type="Gene3D" id="3.90.228.20">
    <property type="match status" value="1"/>
</dbReference>
<dbReference type="Gene3D" id="2.170.8.10">
    <property type="entry name" value="Phosphoenolpyruvate Carboxykinase, domain 2"/>
    <property type="match status" value="1"/>
</dbReference>
<dbReference type="InterPro" id="IPR018091">
    <property type="entry name" value="PEP_carboxykin_GTP_CS"/>
</dbReference>
<dbReference type="CDD" id="cd00819">
    <property type="entry name" value="PEPCK_GTP"/>
    <property type="match status" value="1"/>
</dbReference>
<dbReference type="GO" id="GO:0071333">
    <property type="term" value="P:cellular response to glucose stimulus"/>
    <property type="evidence" value="ECO:0007669"/>
    <property type="project" value="TreeGrafter"/>
</dbReference>
<keyword evidence="7 11" id="KW-0210">Decarboxylase</keyword>
<evidence type="ECO:0000256" key="10">
    <source>
        <dbReference type="ARBA" id="ARBA00023239"/>
    </source>
</evidence>
<proteinExistence type="inferred from homology"/>
<keyword evidence="14" id="KW-0808">Transferase</keyword>
<keyword evidence="11" id="KW-0963">Cytoplasm</keyword>
<feature type="binding site" evidence="11">
    <location>
        <position position="109"/>
    </location>
    <ligand>
        <name>substrate</name>
    </ligand>
</feature>
<dbReference type="GO" id="GO:0019543">
    <property type="term" value="P:propionate catabolic process"/>
    <property type="evidence" value="ECO:0007669"/>
    <property type="project" value="TreeGrafter"/>
</dbReference>
<dbReference type="GO" id="GO:0042594">
    <property type="term" value="P:response to starvation"/>
    <property type="evidence" value="ECO:0007669"/>
    <property type="project" value="TreeGrafter"/>
</dbReference>
<feature type="domain" description="Phosphoenolpyruvate carboxykinase C-terminal P-loop" evidence="12">
    <location>
        <begin position="273"/>
        <end position="634"/>
    </location>
</feature>
<evidence type="ECO:0000256" key="9">
    <source>
        <dbReference type="ARBA" id="ARBA00023211"/>
    </source>
</evidence>
<dbReference type="Pfam" id="PF00821">
    <property type="entry name" value="PEPCK_GTP"/>
    <property type="match status" value="1"/>
</dbReference>
<feature type="active site" evidence="11">
    <location>
        <position position="301"/>
    </location>
</feature>
<dbReference type="InterPro" id="IPR008210">
    <property type="entry name" value="PEP_carboxykinase_N"/>
</dbReference>
<organism evidence="14 15">
    <name type="scientific">Caballeronia sordidicola</name>
    <name type="common">Burkholderia sordidicola</name>
    <dbReference type="NCBI Taxonomy" id="196367"/>
    <lineage>
        <taxon>Bacteria</taxon>
        <taxon>Pseudomonadati</taxon>
        <taxon>Pseudomonadota</taxon>
        <taxon>Betaproteobacteria</taxon>
        <taxon>Burkholderiales</taxon>
        <taxon>Burkholderiaceae</taxon>
        <taxon>Caballeronia</taxon>
    </lineage>
</organism>
<dbReference type="InterPro" id="IPR035077">
    <property type="entry name" value="PEP_carboxykinase_GTP_C"/>
</dbReference>
<evidence type="ECO:0000259" key="12">
    <source>
        <dbReference type="Pfam" id="PF00821"/>
    </source>
</evidence>
<dbReference type="GO" id="GO:0006094">
    <property type="term" value="P:gluconeogenesis"/>
    <property type="evidence" value="ECO:0007669"/>
    <property type="project" value="UniProtKB-UniRule"/>
</dbReference>
<evidence type="ECO:0000256" key="6">
    <source>
        <dbReference type="ARBA" id="ARBA00022741"/>
    </source>
</evidence>
<evidence type="ECO:0000256" key="2">
    <source>
        <dbReference type="ARBA" id="ARBA00005796"/>
    </source>
</evidence>
<gene>
    <name evidence="11" type="primary">pckG</name>
    <name evidence="14" type="ORF">PAMC26577_23960</name>
</gene>
<dbReference type="EMBL" id="NBTZ01000101">
    <property type="protein sequence ID" value="OTP71511.1"/>
    <property type="molecule type" value="Genomic_DNA"/>
</dbReference>
<dbReference type="InterPro" id="IPR008209">
    <property type="entry name" value="PEP_carboxykinase_GTP"/>
</dbReference>
<evidence type="ECO:0000256" key="7">
    <source>
        <dbReference type="ARBA" id="ARBA00022793"/>
    </source>
</evidence>
<dbReference type="GO" id="GO:0030145">
    <property type="term" value="F:manganese ion binding"/>
    <property type="evidence" value="ECO:0007669"/>
    <property type="project" value="UniProtKB-UniRule"/>
</dbReference>
<feature type="binding site" evidence="11">
    <location>
        <position position="449"/>
    </location>
    <ligand>
        <name>GTP</name>
        <dbReference type="ChEBI" id="CHEBI:37565"/>
    </ligand>
</feature>
<dbReference type="PANTHER" id="PTHR11561">
    <property type="entry name" value="PHOSPHOENOLPYRUVATE CARBOXYKINASE"/>
    <property type="match status" value="1"/>
</dbReference>
<dbReference type="Pfam" id="PF17297">
    <property type="entry name" value="PEPCK_N"/>
    <property type="match status" value="1"/>
</dbReference>
<protein>
    <recommendedName>
        <fullName evidence="11">Phosphoenolpyruvate carboxykinase [GTP]</fullName>
        <shortName evidence="11">PEP carboxykinase</shortName>
        <shortName evidence="11">PEPCK</shortName>
        <ecNumber evidence="11">4.1.1.32</ecNumber>
    </recommendedName>
    <alternativeName>
        <fullName evidence="11">GTP-dependent phosphoenolpyruvate carboxykinase</fullName>
        <shortName evidence="11">GTP-PEPCK</shortName>
    </alternativeName>
</protein>
<dbReference type="GO" id="GO:0004613">
    <property type="term" value="F:phosphoenolpyruvate carboxykinase (GTP) activity"/>
    <property type="evidence" value="ECO:0007669"/>
    <property type="project" value="UniProtKB-UniRule"/>
</dbReference>
<keyword evidence="14" id="KW-0670">Pyruvate</keyword>
<evidence type="ECO:0000256" key="5">
    <source>
        <dbReference type="ARBA" id="ARBA00022723"/>
    </source>
</evidence>
<dbReference type="GO" id="GO:0005525">
    <property type="term" value="F:GTP binding"/>
    <property type="evidence" value="ECO:0007669"/>
    <property type="project" value="UniProtKB-UniRule"/>
</dbReference>
<comment type="caution">
    <text evidence="14">The sequence shown here is derived from an EMBL/GenBank/DDBJ whole genome shotgun (WGS) entry which is preliminary data.</text>
</comment>
<feature type="binding site" evidence="11">
    <location>
        <position position="257"/>
    </location>
    <ligand>
        <name>Mn(2+)</name>
        <dbReference type="ChEBI" id="CHEBI:29035"/>
    </ligand>
</feature>
<dbReference type="GO" id="GO:0033993">
    <property type="term" value="P:response to lipid"/>
    <property type="evidence" value="ECO:0007669"/>
    <property type="project" value="TreeGrafter"/>
</dbReference>
<feature type="binding site" evidence="11">
    <location>
        <begin position="546"/>
        <end position="549"/>
    </location>
    <ligand>
        <name>GTP</name>
        <dbReference type="ChEBI" id="CHEBI:37565"/>
    </ligand>
</feature>
<dbReference type="GO" id="GO:0046327">
    <property type="term" value="P:glycerol biosynthetic process from pyruvate"/>
    <property type="evidence" value="ECO:0007669"/>
    <property type="project" value="TreeGrafter"/>
</dbReference>
<dbReference type="PANTHER" id="PTHR11561:SF0">
    <property type="entry name" value="PHOSPHOENOLPYRUVATE CARBOXYKINASE [GTP]-RELATED"/>
    <property type="match status" value="1"/>
</dbReference>
<feature type="binding site" evidence="11">
    <location>
        <begin position="300"/>
        <end position="305"/>
    </location>
    <ligand>
        <name>GTP</name>
        <dbReference type="ChEBI" id="CHEBI:37565"/>
    </ligand>
</feature>
<evidence type="ECO:0000256" key="4">
    <source>
        <dbReference type="ARBA" id="ARBA00022432"/>
    </source>
</evidence>
<keyword evidence="4 11" id="KW-0312">Gluconeogenesis</keyword>
<comment type="pathway">
    <text evidence="1 11">Carbohydrate biosynthesis; gluconeogenesis.</text>
</comment>
<dbReference type="FunFam" id="3.40.449.10:FF:000005">
    <property type="entry name" value="Phosphoenolpyruvate carboxykinase [GTP]"/>
    <property type="match status" value="1"/>
</dbReference>
<dbReference type="PROSITE" id="PS00505">
    <property type="entry name" value="PEPCK_GTP"/>
    <property type="match status" value="1"/>
</dbReference>
<dbReference type="Proteomes" id="UP000195221">
    <property type="component" value="Unassembled WGS sequence"/>
</dbReference>
<evidence type="ECO:0000256" key="1">
    <source>
        <dbReference type="ARBA" id="ARBA00004742"/>
    </source>
</evidence>
<evidence type="ECO:0000256" key="8">
    <source>
        <dbReference type="ARBA" id="ARBA00023134"/>
    </source>
</evidence>
<dbReference type="EC" id="4.1.1.32" evidence="11"/>
<feature type="binding site" evidence="11">
    <location>
        <begin position="416"/>
        <end position="418"/>
    </location>
    <ligand>
        <name>substrate</name>
    </ligand>
</feature>
<dbReference type="SUPFAM" id="SSF68923">
    <property type="entry name" value="PEP carboxykinase N-terminal domain"/>
    <property type="match status" value="1"/>
</dbReference>
<dbReference type="InterPro" id="IPR035078">
    <property type="entry name" value="PEP_carboxykinase_GTP_N"/>
</dbReference>
<dbReference type="SUPFAM" id="SSF53795">
    <property type="entry name" value="PEP carboxykinase-like"/>
    <property type="match status" value="1"/>
</dbReference>
<feature type="binding site" evidence="11">
    <location>
        <position position="299"/>
    </location>
    <ligand>
        <name>substrate</name>
    </ligand>
</feature>
<name>A0A242MK23_CABSO</name>
<evidence type="ECO:0000259" key="13">
    <source>
        <dbReference type="Pfam" id="PF17297"/>
    </source>
</evidence>
<feature type="binding site" evidence="11">
    <location>
        <begin position="248"/>
        <end position="250"/>
    </location>
    <ligand>
        <name>substrate</name>
    </ligand>
</feature>
<feature type="domain" description="Phosphoenolpyruvate carboxykinase GTP-utilising N-terminal" evidence="13">
    <location>
        <begin position="49"/>
        <end position="269"/>
    </location>
</feature>
<dbReference type="InterPro" id="IPR013035">
    <property type="entry name" value="PEP_carboxykinase_C"/>
</dbReference>
<reference evidence="14 15" key="1">
    <citation type="submission" date="2017-03" db="EMBL/GenBank/DDBJ databases">
        <title>Genome analysis of strain PAMC 26577.</title>
        <authorList>
            <person name="Oh H.-M."/>
            <person name="Yang J.-A."/>
        </authorList>
    </citation>
    <scope>NUCLEOTIDE SEQUENCE [LARGE SCALE GENOMIC DNA]</scope>
    <source>
        <strain evidence="14 15">PAMC 26577</strain>
    </source>
</reference>
<evidence type="ECO:0000256" key="3">
    <source>
        <dbReference type="ARBA" id="ARBA00011245"/>
    </source>
</evidence>
<sequence>MRLSRAAPASCNRFLYQNGVCSMNQPAVVDQNLTGDAAPAYVKNRKLIDWVEQVAALTRPDRIEWCDGSEAEYDRLSQQMVDAGTLKRLNPARRPNSYLACSDPSDVARVEDRTYICSARPEEAGPTNNWIDPKEMRGTLNGLFDGCMRGRTLYVVPFSMGPLGSPIAHIGVELTDSPYVVTNMRIMTRMGSAVYGVLGSDGEFVPCVHSVGAPLQAGQKDVPWPCNDTKYIVHFPESREIWSFGSGYGGNALLGKKCFALRIASTMGRDEGWLAEHMLILGVTSPEGRKYHVAAAFPSACGKTNFAMLIPPQDMSGWKVSTIGDDIAWIKPGRDGRLYAINPEAGYFGVAPGTSEKTNSNAMAMLKENVIFTNVALTDDGDVWWEGMTDTPPAHLIDWQGKDWTPGSGTKAAHPNARFTAPASQCPSIDADWENPAGVAIDAFIFGGRRSDTVPLVTEARDWNEGVYMAATMGSETTAAAAGQQGVVRRDPFAMLPFCGYNMSEYFGHWLKMGERLEQLDAKLPKFFCVNWFRKAADGKFVWPGFGDNMRVLTWIVGRLEGTANGEEHAVGLSPRYEDIDWGELDFSREQFERVISVEGAAWREELQLHDELFKKLAQGLPSKLAETKRGIEERLSA</sequence>
<dbReference type="UniPathway" id="UPA00138"/>
<dbReference type="HAMAP" id="MF_00452">
    <property type="entry name" value="PEPCK_GTP"/>
    <property type="match status" value="1"/>
</dbReference>
<dbReference type="NCBIfam" id="NF003253">
    <property type="entry name" value="PRK04210.1"/>
    <property type="match status" value="1"/>
</dbReference>
<feature type="binding site" evidence="11">
    <location>
        <position position="326"/>
    </location>
    <ligand>
        <name>Mn(2+)</name>
        <dbReference type="ChEBI" id="CHEBI:29035"/>
    </ligand>
</feature>
<dbReference type="GO" id="GO:0006107">
    <property type="term" value="P:oxaloacetate metabolic process"/>
    <property type="evidence" value="ECO:0007669"/>
    <property type="project" value="TreeGrafter"/>
</dbReference>
<keyword evidence="10 11" id="KW-0456">Lyase</keyword>
<comment type="function">
    <text evidence="11">Catalyzes the conversion of oxaloacetate (OAA) to phosphoenolpyruvate (PEP), the rate-limiting step in the metabolic pathway that produces glucose from lactate and other precursors derived from the citric acid cycle.</text>
</comment>
<evidence type="ECO:0000313" key="15">
    <source>
        <dbReference type="Proteomes" id="UP000195221"/>
    </source>
</evidence>
<dbReference type="GO" id="GO:0016301">
    <property type="term" value="F:kinase activity"/>
    <property type="evidence" value="ECO:0007669"/>
    <property type="project" value="UniProtKB-KW"/>
</dbReference>
<keyword evidence="5 11" id="KW-0479">Metal-binding</keyword>
<dbReference type="GO" id="GO:0005829">
    <property type="term" value="C:cytosol"/>
    <property type="evidence" value="ECO:0007669"/>
    <property type="project" value="TreeGrafter"/>
</dbReference>
<feature type="binding site" evidence="11">
    <location>
        <position position="418"/>
    </location>
    <ligand>
        <name>GTP</name>
        <dbReference type="ChEBI" id="CHEBI:37565"/>
    </ligand>
</feature>
<keyword evidence="8 11" id="KW-0342">GTP-binding</keyword>
<dbReference type="PIRSF" id="PIRSF001348">
    <property type="entry name" value="PEP_carboxykinase_GTP"/>
    <property type="match status" value="1"/>
</dbReference>
<feature type="binding site" evidence="11">
    <location>
        <position position="277"/>
    </location>
    <ligand>
        <name>Mn(2+)</name>
        <dbReference type="ChEBI" id="CHEBI:29035"/>
    </ligand>
</feature>
<keyword evidence="6 11" id="KW-0547">Nucleotide-binding</keyword>
<accession>A0A242MK23</accession>
<evidence type="ECO:0000313" key="14">
    <source>
        <dbReference type="EMBL" id="OTP71511.1"/>
    </source>
</evidence>
<comment type="subunit">
    <text evidence="3 11">Monomer.</text>
</comment>
<evidence type="ECO:0000256" key="11">
    <source>
        <dbReference type="HAMAP-Rule" id="MF_00452"/>
    </source>
</evidence>
<comment type="similarity">
    <text evidence="2 11">Belongs to the phosphoenolpyruvate carboxykinase [GTP] family.</text>
</comment>
<comment type="cofactor">
    <cofactor evidence="11">
        <name>Mn(2+)</name>
        <dbReference type="ChEBI" id="CHEBI:29035"/>
    </cofactor>
    <text evidence="11">Binds 1 Mn(2+) ion per subunit.</text>
</comment>
<comment type="catalytic activity">
    <reaction evidence="11">
        <text>oxaloacetate + GTP = phosphoenolpyruvate + GDP + CO2</text>
        <dbReference type="Rhea" id="RHEA:10388"/>
        <dbReference type="ChEBI" id="CHEBI:16452"/>
        <dbReference type="ChEBI" id="CHEBI:16526"/>
        <dbReference type="ChEBI" id="CHEBI:37565"/>
        <dbReference type="ChEBI" id="CHEBI:58189"/>
        <dbReference type="ChEBI" id="CHEBI:58702"/>
        <dbReference type="EC" id="4.1.1.32"/>
    </reaction>
</comment>
<dbReference type="AlphaFoldDB" id="A0A242MK23"/>
<comment type="subcellular location">
    <subcellularLocation>
        <location evidence="11">Cytoplasm</location>
    </subcellularLocation>
</comment>